<gene>
    <name evidence="5" type="primary">garR_1</name>
    <name evidence="5" type="ORF">NCTC129_01560</name>
</gene>
<dbReference type="EMBL" id="LR134140">
    <property type="protein sequence ID" value="VDZ95439.1"/>
    <property type="molecule type" value="Genomic_DNA"/>
</dbReference>
<dbReference type="Pfam" id="PF03446">
    <property type="entry name" value="NAD_binding_2"/>
    <property type="match status" value="1"/>
</dbReference>
<dbReference type="InterPro" id="IPR008927">
    <property type="entry name" value="6-PGluconate_DH-like_C_sf"/>
</dbReference>
<feature type="region of interest" description="Disordered" evidence="2">
    <location>
        <begin position="151"/>
        <end position="178"/>
    </location>
</feature>
<protein>
    <submittedName>
        <fullName evidence="5">Tartronate semialdehyde reductase</fullName>
        <ecNumber evidence="5">1.1.1.60</ecNumber>
    </submittedName>
</protein>
<dbReference type="EC" id="1.1.1.60" evidence="5"/>
<dbReference type="PANTHER" id="PTHR43060">
    <property type="entry name" value="3-HYDROXYISOBUTYRATE DEHYDROGENASE-LIKE 1, MITOCHONDRIAL-RELATED"/>
    <property type="match status" value="1"/>
</dbReference>
<dbReference type="AlphaFoldDB" id="A0A447MWR6"/>
<evidence type="ECO:0000313" key="6">
    <source>
        <dbReference type="Proteomes" id="UP000282086"/>
    </source>
</evidence>
<accession>A0A447MWR6</accession>
<feature type="domain" description="3-hydroxyisobutyrate dehydrogenase-like NAD-binding" evidence="4">
    <location>
        <begin position="102"/>
        <end position="131"/>
    </location>
</feature>
<evidence type="ECO:0000256" key="1">
    <source>
        <dbReference type="ARBA" id="ARBA00023002"/>
    </source>
</evidence>
<dbReference type="Gene3D" id="1.10.1040.10">
    <property type="entry name" value="N-(1-d-carboxylethyl)-l-norvaline Dehydrogenase, domain 2"/>
    <property type="match status" value="1"/>
</dbReference>
<dbReference type="PANTHER" id="PTHR43060:SF15">
    <property type="entry name" value="3-HYDROXYISOBUTYRATE DEHYDROGENASE-LIKE 1, MITOCHONDRIAL-RELATED"/>
    <property type="match status" value="1"/>
</dbReference>
<proteinExistence type="predicted"/>
<evidence type="ECO:0000313" key="5">
    <source>
        <dbReference type="EMBL" id="VDZ95439.1"/>
    </source>
</evidence>
<evidence type="ECO:0000256" key="2">
    <source>
        <dbReference type="SAM" id="MobiDB-lite"/>
    </source>
</evidence>
<dbReference type="Proteomes" id="UP000282086">
    <property type="component" value="Chromosome"/>
</dbReference>
<dbReference type="SUPFAM" id="SSF51735">
    <property type="entry name" value="NAD(P)-binding Rossmann-fold domains"/>
    <property type="match status" value="1"/>
</dbReference>
<evidence type="ECO:0000259" key="3">
    <source>
        <dbReference type="Pfam" id="PF03446"/>
    </source>
</evidence>
<dbReference type="InterPro" id="IPR036291">
    <property type="entry name" value="NAD(P)-bd_dom_sf"/>
</dbReference>
<dbReference type="GO" id="GO:0050661">
    <property type="term" value="F:NADP binding"/>
    <property type="evidence" value="ECO:0007669"/>
    <property type="project" value="InterPro"/>
</dbReference>
<dbReference type="GO" id="GO:0008679">
    <property type="term" value="F:2-hydroxy-3-oxopropionate reductase activity"/>
    <property type="evidence" value="ECO:0007669"/>
    <property type="project" value="UniProtKB-EC"/>
</dbReference>
<feature type="domain" description="6-phosphogluconate dehydrogenase NADP-binding" evidence="3">
    <location>
        <begin position="1"/>
        <end position="99"/>
    </location>
</feature>
<dbReference type="InterPro" id="IPR006115">
    <property type="entry name" value="6PGDH_NADP-bd"/>
</dbReference>
<dbReference type="Gene3D" id="3.40.50.720">
    <property type="entry name" value="NAD(P)-binding Rossmann-like Domain"/>
    <property type="match status" value="1"/>
</dbReference>
<name>A0A447MWR6_SALET</name>
<dbReference type="InterPro" id="IPR013328">
    <property type="entry name" value="6PGD_dom2"/>
</dbReference>
<keyword evidence="1 5" id="KW-0560">Oxidoreductase</keyword>
<evidence type="ECO:0000259" key="4">
    <source>
        <dbReference type="Pfam" id="PF14833"/>
    </source>
</evidence>
<dbReference type="InterPro" id="IPR029154">
    <property type="entry name" value="HIBADH-like_NADP-bd"/>
</dbReference>
<organism evidence="5 6">
    <name type="scientific">Salmonella enterica I</name>
    <dbReference type="NCBI Taxonomy" id="59201"/>
    <lineage>
        <taxon>Bacteria</taxon>
        <taxon>Pseudomonadati</taxon>
        <taxon>Pseudomonadota</taxon>
        <taxon>Gammaproteobacteria</taxon>
        <taxon>Enterobacterales</taxon>
        <taxon>Enterobacteriaceae</taxon>
        <taxon>Salmonella</taxon>
    </lineage>
</organism>
<dbReference type="SUPFAM" id="SSF48179">
    <property type="entry name" value="6-phosphogluconate dehydrogenase C-terminal domain-like"/>
    <property type="match status" value="1"/>
</dbReference>
<dbReference type="GO" id="GO:0051287">
    <property type="term" value="F:NAD binding"/>
    <property type="evidence" value="ECO:0007669"/>
    <property type="project" value="InterPro"/>
</dbReference>
<dbReference type="Pfam" id="PF14833">
    <property type="entry name" value="NAD_binding_11"/>
    <property type="match status" value="1"/>
</dbReference>
<sequence length="178" mass="19187">MVPDTPQVEEVLFGEHGCAKTSLQGKTIVDMSSISPIETKRFAQRVNEMGADYLDAPVSGGEIGAREGTLSIMVGGEQKVFDRVKPLFDILGKNITLVGGNGDGQTCKVANQIIVALNIEAVSEALVFASKSRRRSGTRAPGVNGRVRLFTHSGSSRRADDQPDVRAWFQNRASSERP</sequence>
<reference evidence="5 6" key="1">
    <citation type="submission" date="2018-12" db="EMBL/GenBank/DDBJ databases">
        <authorList>
            <consortium name="Pathogen Informatics"/>
        </authorList>
    </citation>
    <scope>NUCLEOTIDE SEQUENCE [LARGE SCALE GENOMIC DNA]</scope>
    <source>
        <strain evidence="5 6">NCTC129</strain>
    </source>
</reference>